<dbReference type="GO" id="GO:0006289">
    <property type="term" value="P:nucleotide-excision repair"/>
    <property type="evidence" value="ECO:0007669"/>
    <property type="project" value="TreeGrafter"/>
</dbReference>
<keyword evidence="1" id="KW-0378">Hydrolase</keyword>
<gene>
    <name evidence="1" type="ORF">G3I39_09275</name>
</gene>
<dbReference type="EMBL" id="JAAGME010000370">
    <property type="protein sequence ID" value="NEB67239.1"/>
    <property type="molecule type" value="Genomic_DNA"/>
</dbReference>
<dbReference type="GO" id="GO:0036297">
    <property type="term" value="P:interstrand cross-link repair"/>
    <property type="evidence" value="ECO:0007669"/>
    <property type="project" value="TreeGrafter"/>
</dbReference>
<comment type="caution">
    <text evidence="1">The sequence shown here is derived from an EMBL/GenBank/DDBJ whole genome shotgun (WGS) entry which is preliminary data.</text>
</comment>
<dbReference type="PANTHER" id="PTHR47957">
    <property type="entry name" value="ATP-DEPENDENT HELICASE HRQ1"/>
    <property type="match status" value="1"/>
</dbReference>
<organism evidence="1 2">
    <name type="scientific">Streptomyces microflavus</name>
    <name type="common">Streptomyces lipmanii</name>
    <dbReference type="NCBI Taxonomy" id="1919"/>
    <lineage>
        <taxon>Bacteria</taxon>
        <taxon>Bacillati</taxon>
        <taxon>Actinomycetota</taxon>
        <taxon>Actinomycetes</taxon>
        <taxon>Kitasatosporales</taxon>
        <taxon>Streptomycetaceae</taxon>
        <taxon>Streptomyces</taxon>
    </lineage>
</organism>
<feature type="non-terminal residue" evidence="1">
    <location>
        <position position="75"/>
    </location>
</feature>
<dbReference type="AlphaFoldDB" id="A0A6N9V840"/>
<keyword evidence="1" id="KW-0347">Helicase</keyword>
<keyword evidence="1" id="KW-0067">ATP-binding</keyword>
<proteinExistence type="predicted"/>
<name>A0A6N9V840_STRMI</name>
<evidence type="ECO:0000313" key="1">
    <source>
        <dbReference type="EMBL" id="NEB67239.1"/>
    </source>
</evidence>
<dbReference type="Gene3D" id="3.40.50.300">
    <property type="entry name" value="P-loop containing nucleotide triphosphate hydrolases"/>
    <property type="match status" value="1"/>
</dbReference>
<protein>
    <submittedName>
        <fullName evidence="1">DEAD/DEAH box helicase</fullName>
    </submittedName>
</protein>
<feature type="non-terminal residue" evidence="1">
    <location>
        <position position="1"/>
    </location>
</feature>
<dbReference type="PANTHER" id="PTHR47957:SF3">
    <property type="entry name" value="ATP-DEPENDENT HELICASE HRQ1"/>
    <property type="match status" value="1"/>
</dbReference>
<accession>A0A6N9V840</accession>
<evidence type="ECO:0000313" key="2">
    <source>
        <dbReference type="Proteomes" id="UP000471648"/>
    </source>
</evidence>
<dbReference type="Proteomes" id="UP000471648">
    <property type="component" value="Unassembled WGS sequence"/>
</dbReference>
<dbReference type="InterPro" id="IPR027417">
    <property type="entry name" value="P-loop_NTPase"/>
</dbReference>
<dbReference type="GO" id="GO:0043138">
    <property type="term" value="F:3'-5' DNA helicase activity"/>
    <property type="evidence" value="ECO:0007669"/>
    <property type="project" value="TreeGrafter"/>
</dbReference>
<keyword evidence="1" id="KW-0547">Nucleotide-binding</keyword>
<sequence>SHTYRGVFGSHVAQVIRRLRRLCARYGSDPVFLLASATAAEPAVAAGRLTGLPVSAVDDDASPRGELVFALWEPP</sequence>
<reference evidence="1 2" key="1">
    <citation type="submission" date="2020-01" db="EMBL/GenBank/DDBJ databases">
        <title>Insect and environment-associated Actinomycetes.</title>
        <authorList>
            <person name="Currrie C."/>
            <person name="Chevrette M."/>
            <person name="Carlson C."/>
            <person name="Stubbendieck R."/>
            <person name="Wendt-Pienkowski E."/>
        </authorList>
    </citation>
    <scope>NUCLEOTIDE SEQUENCE [LARGE SCALE GENOMIC DNA]</scope>
    <source>
        <strain evidence="1 2">SID14438</strain>
    </source>
</reference>